<feature type="domain" description="4Fe-4S" evidence="5">
    <location>
        <begin position="1"/>
        <end position="59"/>
    </location>
</feature>
<sequence>MALKGLDIFKLSPKKNCKECGSPTCMAFSMKVAQGSVSIDACPYFSEDAKATLNEATAPPMKTIKVGTGDKEMALGGETVLFRHEKTFVSRTRYAVSLCNCMDDAAVEAKLAGIPKVDYERIGERMYVEMIYVNYSPEGSVEKYLDLVKKAAALDRVLILGCTDPEVAKQALELVKDSKPVLNGANASNYEAMNTVAKDAGVALGVQGADINELYDTVAALEKLGNKNLLIDAGTNSIKDAFATTVQFRRAAIKDGNRTCGYPSIVRADRLAHGNAHLQAALLSLFTMKYGSIVVVDEMTYAEALPLYGLRQNLFTDPQKPMKVEPGIYPLNGADKDSICVTTVDFALTYFVVSGELERSGVPCNLIINDAGGLSVLTSWAAGKFSANTIAKFFEEQDIAGKVNSRKLVIPGKVAVLKGELEAKLPGWEIIIAPNEAVQLVKFMKDLQA</sequence>
<proteinExistence type="predicted"/>
<comment type="caution">
    <text evidence="6">The sequence shown here is derived from an EMBL/GenBank/DDBJ whole genome shotgun (WGS) entry which is preliminary data.</text>
</comment>
<dbReference type="AlphaFoldDB" id="A0A9D1DB74"/>
<organism evidence="6 7">
    <name type="scientific">Candidatus Choladousia intestinavium</name>
    <dbReference type="NCBI Taxonomy" id="2840727"/>
    <lineage>
        <taxon>Bacteria</taxon>
        <taxon>Bacillati</taxon>
        <taxon>Bacillota</taxon>
        <taxon>Clostridia</taxon>
        <taxon>Lachnospirales</taxon>
        <taxon>Lachnospiraceae</taxon>
        <taxon>Lachnospiraceae incertae sedis</taxon>
        <taxon>Candidatus Choladousia</taxon>
    </lineage>
</organism>
<dbReference type="PANTHER" id="PTHR36214">
    <property type="match status" value="1"/>
</dbReference>
<keyword evidence="4" id="KW-0411">Iron-sulfur</keyword>
<dbReference type="Proteomes" id="UP000886757">
    <property type="component" value="Unassembled WGS sequence"/>
</dbReference>
<dbReference type="InterPro" id="IPR016041">
    <property type="entry name" value="Ac-CoA_synth_d_su_TIM-brl"/>
</dbReference>
<protein>
    <submittedName>
        <fullName evidence="6">Acetyl-CoA decarbonylase/synthase complex subunit gamma</fullName>
    </submittedName>
</protein>
<dbReference type="GO" id="GO:0046872">
    <property type="term" value="F:metal ion binding"/>
    <property type="evidence" value="ECO:0007669"/>
    <property type="project" value="UniProtKB-KW"/>
</dbReference>
<dbReference type="GO" id="GO:0051539">
    <property type="term" value="F:4 iron, 4 sulfur cluster binding"/>
    <property type="evidence" value="ECO:0007669"/>
    <property type="project" value="UniProtKB-KW"/>
</dbReference>
<accession>A0A9D1DB74</accession>
<dbReference type="EMBL" id="DVGK01000125">
    <property type="protein sequence ID" value="HIR14458.1"/>
    <property type="molecule type" value="Genomic_DNA"/>
</dbReference>
<evidence type="ECO:0000256" key="4">
    <source>
        <dbReference type="ARBA" id="ARBA00023014"/>
    </source>
</evidence>
<dbReference type="InterPro" id="IPR007202">
    <property type="entry name" value="4Fe-4S_dom"/>
</dbReference>
<dbReference type="Gene3D" id="3.20.20.20">
    <property type="entry name" value="Dihydropteroate synthase-like"/>
    <property type="match status" value="1"/>
</dbReference>
<dbReference type="InterPro" id="IPR011005">
    <property type="entry name" value="Dihydropteroate_synth-like_sf"/>
</dbReference>
<dbReference type="PANTHER" id="PTHR36214:SF3">
    <property type="entry name" value="ACETYL-COA DECARBONYLASE_SYNTHASE COMPLEX SUBUNIT GAMMA"/>
    <property type="match status" value="1"/>
</dbReference>
<dbReference type="SUPFAM" id="SSF51717">
    <property type="entry name" value="Dihydropteroate synthetase-like"/>
    <property type="match status" value="1"/>
</dbReference>
<evidence type="ECO:0000256" key="1">
    <source>
        <dbReference type="ARBA" id="ARBA00022485"/>
    </source>
</evidence>
<evidence type="ECO:0000313" key="6">
    <source>
        <dbReference type="EMBL" id="HIR14458.1"/>
    </source>
</evidence>
<keyword evidence="2" id="KW-0479">Metal-binding</keyword>
<evidence type="ECO:0000313" key="7">
    <source>
        <dbReference type="Proteomes" id="UP000886757"/>
    </source>
</evidence>
<keyword evidence="3" id="KW-0408">Iron</keyword>
<gene>
    <name evidence="6" type="ORF">IAB31_11115</name>
</gene>
<keyword evidence="1" id="KW-0004">4Fe-4S</keyword>
<dbReference type="Gene3D" id="3.40.50.11600">
    <property type="match status" value="1"/>
</dbReference>
<evidence type="ECO:0000256" key="2">
    <source>
        <dbReference type="ARBA" id="ARBA00022723"/>
    </source>
</evidence>
<dbReference type="NCBIfam" id="NF003195">
    <property type="entry name" value="PRK04165.1"/>
    <property type="match status" value="1"/>
</dbReference>
<evidence type="ECO:0000259" key="5">
    <source>
        <dbReference type="PROSITE" id="PS51656"/>
    </source>
</evidence>
<dbReference type="Pfam" id="PF04060">
    <property type="entry name" value="FeS"/>
    <property type="match status" value="1"/>
</dbReference>
<reference evidence="6" key="2">
    <citation type="journal article" date="2021" name="PeerJ">
        <title>Extensive microbial diversity within the chicken gut microbiome revealed by metagenomics and culture.</title>
        <authorList>
            <person name="Gilroy R."/>
            <person name="Ravi A."/>
            <person name="Getino M."/>
            <person name="Pursley I."/>
            <person name="Horton D.L."/>
            <person name="Alikhan N.F."/>
            <person name="Baker D."/>
            <person name="Gharbi K."/>
            <person name="Hall N."/>
            <person name="Watson M."/>
            <person name="Adriaenssens E.M."/>
            <person name="Foster-Nyarko E."/>
            <person name="Jarju S."/>
            <person name="Secka A."/>
            <person name="Antonio M."/>
            <person name="Oren A."/>
            <person name="Chaudhuri R.R."/>
            <person name="La Ragione R."/>
            <person name="Hildebrand F."/>
            <person name="Pallen M.J."/>
        </authorList>
    </citation>
    <scope>NUCLEOTIDE SEQUENCE</scope>
    <source>
        <strain evidence="6">ChiSjej4B22-8148</strain>
    </source>
</reference>
<reference evidence="6" key="1">
    <citation type="submission" date="2020-10" db="EMBL/GenBank/DDBJ databases">
        <authorList>
            <person name="Gilroy R."/>
        </authorList>
    </citation>
    <scope>NUCLEOTIDE SEQUENCE</scope>
    <source>
        <strain evidence="6">ChiSjej4B22-8148</strain>
    </source>
</reference>
<dbReference type="PROSITE" id="PS51656">
    <property type="entry name" value="4FE4S"/>
    <property type="match status" value="1"/>
</dbReference>
<dbReference type="InterPro" id="IPR051069">
    <property type="entry name" value="ACDS_complex_subunit"/>
</dbReference>
<dbReference type="Pfam" id="PF03599">
    <property type="entry name" value="CdhD"/>
    <property type="match status" value="1"/>
</dbReference>
<evidence type="ECO:0000256" key="3">
    <source>
        <dbReference type="ARBA" id="ARBA00023004"/>
    </source>
</evidence>
<name>A0A9D1DB74_9FIRM</name>